<keyword evidence="7" id="KW-0175">Coiled coil</keyword>
<evidence type="ECO:0000256" key="3">
    <source>
        <dbReference type="ARBA" id="ARBA00023015"/>
    </source>
</evidence>
<dbReference type="SMART" id="SM00448">
    <property type="entry name" value="REC"/>
    <property type="match status" value="1"/>
</dbReference>
<dbReference type="InterPro" id="IPR025662">
    <property type="entry name" value="Sigma_54_int_dom_ATP-bd_1"/>
</dbReference>
<evidence type="ECO:0000256" key="2">
    <source>
        <dbReference type="ARBA" id="ARBA00022840"/>
    </source>
</evidence>
<feature type="domain" description="Response regulatory" evidence="9">
    <location>
        <begin position="8"/>
        <end position="125"/>
    </location>
</feature>
<dbReference type="Gene3D" id="3.40.50.2300">
    <property type="match status" value="1"/>
</dbReference>
<dbReference type="GO" id="GO:0006355">
    <property type="term" value="P:regulation of DNA-templated transcription"/>
    <property type="evidence" value="ECO:0007669"/>
    <property type="project" value="InterPro"/>
</dbReference>
<dbReference type="Pfam" id="PF00158">
    <property type="entry name" value="Sigma54_activat"/>
    <property type="match status" value="1"/>
</dbReference>
<dbReference type="PROSITE" id="PS00675">
    <property type="entry name" value="SIGMA54_INTERACT_1"/>
    <property type="match status" value="1"/>
</dbReference>
<keyword evidence="3" id="KW-0805">Transcription regulation</keyword>
<comment type="caution">
    <text evidence="10">The sequence shown here is derived from an EMBL/GenBank/DDBJ whole genome shotgun (WGS) entry which is preliminary data.</text>
</comment>
<keyword evidence="1" id="KW-0547">Nucleotide-binding</keyword>
<dbReference type="GO" id="GO:0000160">
    <property type="term" value="P:phosphorelay signal transduction system"/>
    <property type="evidence" value="ECO:0007669"/>
    <property type="project" value="InterPro"/>
</dbReference>
<gene>
    <name evidence="10" type="ORF">ENS29_01820</name>
</gene>
<dbReference type="InterPro" id="IPR058031">
    <property type="entry name" value="AAA_lid_NorR"/>
</dbReference>
<name>A0A7C4RQQ9_9BACT</name>
<evidence type="ECO:0000259" key="9">
    <source>
        <dbReference type="PROSITE" id="PS50110"/>
    </source>
</evidence>
<organism evidence="10">
    <name type="scientific">Desulfatirhabdium butyrativorans</name>
    <dbReference type="NCBI Taxonomy" id="340467"/>
    <lineage>
        <taxon>Bacteria</taxon>
        <taxon>Pseudomonadati</taxon>
        <taxon>Thermodesulfobacteriota</taxon>
        <taxon>Desulfobacteria</taxon>
        <taxon>Desulfobacterales</taxon>
        <taxon>Desulfatirhabdiaceae</taxon>
        <taxon>Desulfatirhabdium</taxon>
    </lineage>
</organism>
<dbReference type="SUPFAM" id="SSF52172">
    <property type="entry name" value="CheY-like"/>
    <property type="match status" value="1"/>
</dbReference>
<evidence type="ECO:0000259" key="8">
    <source>
        <dbReference type="PROSITE" id="PS50045"/>
    </source>
</evidence>
<dbReference type="PANTHER" id="PTHR32071">
    <property type="entry name" value="TRANSCRIPTIONAL REGULATORY PROTEIN"/>
    <property type="match status" value="1"/>
</dbReference>
<evidence type="ECO:0000256" key="6">
    <source>
        <dbReference type="PROSITE-ProRule" id="PRU00169"/>
    </source>
</evidence>
<dbReference type="FunFam" id="3.40.50.300:FF:000006">
    <property type="entry name" value="DNA-binding transcriptional regulator NtrC"/>
    <property type="match status" value="1"/>
</dbReference>
<feature type="domain" description="Sigma-54 factor interaction" evidence="8">
    <location>
        <begin position="207"/>
        <end position="436"/>
    </location>
</feature>
<dbReference type="PROSITE" id="PS50110">
    <property type="entry name" value="RESPONSE_REGULATORY"/>
    <property type="match status" value="1"/>
</dbReference>
<dbReference type="InterPro" id="IPR011006">
    <property type="entry name" value="CheY-like_superfamily"/>
</dbReference>
<dbReference type="AlphaFoldDB" id="A0A7C4RQQ9"/>
<keyword evidence="4" id="KW-0238">DNA-binding</keyword>
<evidence type="ECO:0000256" key="5">
    <source>
        <dbReference type="ARBA" id="ARBA00023163"/>
    </source>
</evidence>
<sequence>MPHDPLDTILLVDDDPEIRRMDRRILETLGLSVIEADSCAGARQRIEADRPLLVLLDIQLPDGDGRQLCRSVKDDPDFRDTFVVLISGIWKSSADAVDGFSAGADGYIRRPIERQEFASMIQAFVRTAVSERRMRSMNEDLERQVAEQTRSLRLANDILQREIEERKQVQASLKAALKENERLRRRLELENRYLKQRQARIEGSYRFVGQSPSIRHLLEKVRQVAPTETTVLITGETGTGKEILAHILHEMSARAERVMVTVNCAAIPITLFESELFGREKGAYTGALTRQIGRFEIADGSSLFLDEISELPMEIQAKLLRVLEDGRFERLGSTTSRHANVRIIAATNRNLETMVEEGTFRKDLYYRLNVFPLHVPPLRERVEDIPLLTWHFVEELAEHMGKRIDRVPEAVMNRLKAYRWPGNVRELKNAIERAMIQANSSVLDIDVPDAAAPEPQNPPPARFSSIDDVQKAHILEALHRSGWRIRGPRGAAVLLGIKPTTLESRMKRLGISRP</sequence>
<dbReference type="SUPFAM" id="SSF52540">
    <property type="entry name" value="P-loop containing nucleoside triphosphate hydrolases"/>
    <property type="match status" value="1"/>
</dbReference>
<dbReference type="Gene3D" id="1.10.8.60">
    <property type="match status" value="1"/>
</dbReference>
<feature type="modified residue" description="4-aspartylphosphate" evidence="6">
    <location>
        <position position="57"/>
    </location>
</feature>
<dbReference type="Gene3D" id="3.40.50.300">
    <property type="entry name" value="P-loop containing nucleotide triphosphate hydrolases"/>
    <property type="match status" value="1"/>
</dbReference>
<dbReference type="Gene3D" id="1.10.10.60">
    <property type="entry name" value="Homeodomain-like"/>
    <property type="match status" value="1"/>
</dbReference>
<protein>
    <submittedName>
        <fullName evidence="10">Sigma-54-dependent Fis family transcriptional regulator</fullName>
    </submittedName>
</protein>
<dbReference type="GO" id="GO:0043565">
    <property type="term" value="F:sequence-specific DNA binding"/>
    <property type="evidence" value="ECO:0007669"/>
    <property type="project" value="InterPro"/>
</dbReference>
<dbReference type="CDD" id="cd00009">
    <property type="entry name" value="AAA"/>
    <property type="match status" value="1"/>
</dbReference>
<feature type="coiled-coil region" evidence="7">
    <location>
        <begin position="138"/>
        <end position="197"/>
    </location>
</feature>
<dbReference type="InterPro" id="IPR002078">
    <property type="entry name" value="Sigma_54_int"/>
</dbReference>
<keyword evidence="5" id="KW-0804">Transcription</keyword>
<evidence type="ECO:0000256" key="7">
    <source>
        <dbReference type="SAM" id="Coils"/>
    </source>
</evidence>
<dbReference type="Pfam" id="PF02954">
    <property type="entry name" value="HTH_8"/>
    <property type="match status" value="1"/>
</dbReference>
<accession>A0A7C4RQQ9</accession>
<dbReference type="InterPro" id="IPR001789">
    <property type="entry name" value="Sig_transdc_resp-reg_receiver"/>
</dbReference>
<dbReference type="GO" id="GO:0005524">
    <property type="term" value="F:ATP binding"/>
    <property type="evidence" value="ECO:0007669"/>
    <property type="project" value="UniProtKB-KW"/>
</dbReference>
<keyword evidence="2" id="KW-0067">ATP-binding</keyword>
<dbReference type="InterPro" id="IPR027417">
    <property type="entry name" value="P-loop_NTPase"/>
</dbReference>
<dbReference type="InterPro" id="IPR002197">
    <property type="entry name" value="HTH_Fis"/>
</dbReference>
<evidence type="ECO:0000256" key="4">
    <source>
        <dbReference type="ARBA" id="ARBA00023125"/>
    </source>
</evidence>
<dbReference type="PANTHER" id="PTHR32071:SF117">
    <property type="entry name" value="PTS-DEPENDENT DIHYDROXYACETONE KINASE OPERON REGULATORY PROTEIN-RELATED"/>
    <property type="match status" value="1"/>
</dbReference>
<dbReference type="SMART" id="SM00382">
    <property type="entry name" value="AAA"/>
    <property type="match status" value="1"/>
</dbReference>
<keyword evidence="6" id="KW-0597">Phosphoprotein</keyword>
<dbReference type="EMBL" id="DSUH01000041">
    <property type="protein sequence ID" value="HGU31576.1"/>
    <property type="molecule type" value="Genomic_DNA"/>
</dbReference>
<dbReference type="Pfam" id="PF00072">
    <property type="entry name" value="Response_reg"/>
    <property type="match status" value="1"/>
</dbReference>
<dbReference type="InterPro" id="IPR003593">
    <property type="entry name" value="AAA+_ATPase"/>
</dbReference>
<reference evidence="10" key="1">
    <citation type="journal article" date="2020" name="mSystems">
        <title>Genome- and Community-Level Interaction Insights into Carbon Utilization and Element Cycling Functions of Hydrothermarchaeota in Hydrothermal Sediment.</title>
        <authorList>
            <person name="Zhou Z."/>
            <person name="Liu Y."/>
            <person name="Xu W."/>
            <person name="Pan J."/>
            <person name="Luo Z.H."/>
            <person name="Li M."/>
        </authorList>
    </citation>
    <scope>NUCLEOTIDE SEQUENCE [LARGE SCALE GENOMIC DNA]</scope>
    <source>
        <strain evidence="10">SpSt-477</strain>
    </source>
</reference>
<dbReference type="PROSITE" id="PS50045">
    <property type="entry name" value="SIGMA54_INTERACT_4"/>
    <property type="match status" value="1"/>
</dbReference>
<proteinExistence type="predicted"/>
<dbReference type="PROSITE" id="PS00688">
    <property type="entry name" value="SIGMA54_INTERACT_3"/>
    <property type="match status" value="1"/>
</dbReference>
<evidence type="ECO:0000313" key="10">
    <source>
        <dbReference type="EMBL" id="HGU31576.1"/>
    </source>
</evidence>
<dbReference type="Pfam" id="PF25601">
    <property type="entry name" value="AAA_lid_14"/>
    <property type="match status" value="1"/>
</dbReference>
<dbReference type="InterPro" id="IPR025944">
    <property type="entry name" value="Sigma_54_int_dom_CS"/>
</dbReference>
<evidence type="ECO:0000256" key="1">
    <source>
        <dbReference type="ARBA" id="ARBA00022741"/>
    </source>
</evidence>